<feature type="transmembrane region" description="Helical" evidence="1">
    <location>
        <begin position="82"/>
        <end position="100"/>
    </location>
</feature>
<evidence type="ECO:0000256" key="1">
    <source>
        <dbReference type="SAM" id="Phobius"/>
    </source>
</evidence>
<feature type="transmembrane region" description="Helical" evidence="1">
    <location>
        <begin position="159"/>
        <end position="177"/>
    </location>
</feature>
<dbReference type="NCBIfam" id="NF033860">
    <property type="entry name" value="Wzy_O6_O28"/>
    <property type="match status" value="1"/>
</dbReference>
<evidence type="ECO:0000313" key="2">
    <source>
        <dbReference type="EMBL" id="MDN8599603.1"/>
    </source>
</evidence>
<organism evidence="2 3">
    <name type="scientific">Citrobacter enshiensis</name>
    <dbReference type="NCBI Taxonomy" id="2971264"/>
    <lineage>
        <taxon>Bacteria</taxon>
        <taxon>Pseudomonadati</taxon>
        <taxon>Pseudomonadota</taxon>
        <taxon>Gammaproteobacteria</taxon>
        <taxon>Enterobacterales</taxon>
        <taxon>Enterobacteriaceae</taxon>
        <taxon>Citrobacter</taxon>
    </lineage>
</organism>
<proteinExistence type="predicted"/>
<feature type="transmembrane region" description="Helical" evidence="1">
    <location>
        <begin position="183"/>
        <end position="203"/>
    </location>
</feature>
<keyword evidence="3" id="KW-1185">Reference proteome</keyword>
<dbReference type="EMBL" id="JAUJYW010000003">
    <property type="protein sequence ID" value="MDN8599603.1"/>
    <property type="molecule type" value="Genomic_DNA"/>
</dbReference>
<keyword evidence="1" id="KW-0472">Membrane</keyword>
<feature type="transmembrane region" description="Helical" evidence="1">
    <location>
        <begin position="120"/>
        <end position="138"/>
    </location>
</feature>
<feature type="transmembrane region" description="Helical" evidence="1">
    <location>
        <begin position="7"/>
        <end position="26"/>
    </location>
</feature>
<comment type="caution">
    <text evidence="2">The sequence shown here is derived from an EMBL/GenBank/DDBJ whole genome shotgun (WGS) entry which is preliminary data.</text>
</comment>
<protein>
    <submittedName>
        <fullName evidence="2">Oligosaccharide repeat unit polymerase</fullName>
    </submittedName>
</protein>
<feature type="transmembrane region" description="Helical" evidence="1">
    <location>
        <begin position="345"/>
        <end position="362"/>
    </location>
</feature>
<feature type="transmembrane region" description="Helical" evidence="1">
    <location>
        <begin position="296"/>
        <end position="314"/>
    </location>
</feature>
<keyword evidence="1" id="KW-0812">Transmembrane</keyword>
<feature type="transmembrane region" description="Helical" evidence="1">
    <location>
        <begin position="46"/>
        <end position="70"/>
    </location>
</feature>
<dbReference type="Proteomes" id="UP001174867">
    <property type="component" value="Unassembled WGS sequence"/>
</dbReference>
<feature type="transmembrane region" description="Helical" evidence="1">
    <location>
        <begin position="368"/>
        <end position="386"/>
    </location>
</feature>
<sequence length="393" mass="45064">MRLSLATIFISIYLLANIILGAYYGVYGSLGGDFKNTIINDYDVYASVYAAEIILMVIFLLTLRLVHSYVGVKSTIITNNKLLSIFVMCIQVSFLAYSYYTGVGRLSDDFYNVSVDNPLKYIFTFFNADYLFLAYFCISKKTSKVNVVLYLLSNIYRGWFAGALVNIAFILAVKIFKDRGVKFKYVLISIIMFMIMAPGIYYIKYVTRGAENIESTGVSAYYSGEMYNELINAAFSRFQHISETYSVVNDINIIRDGMEKKEFVPFYFENPAKKQLVNLFGYQDSITITQYAAENILHKIPGNIHVGILTWLLVSPLLSVLYIIFLISSFIVLVLLLKKMTSENIWPYCVWITILLAMHGWFTSYFMFLWSLLVIYILKSLSLFIGSNSRRTQ</sequence>
<reference evidence="2 3" key="1">
    <citation type="submission" date="2023-07" db="EMBL/GenBank/DDBJ databases">
        <title>Citrobacter selenititolerans sp. nov., isolated from seleniferous soil.</title>
        <authorList>
            <person name="Zhang S."/>
            <person name="Li K."/>
            <person name="Peng J."/>
            <person name="Wang H."/>
            <person name="Sun J."/>
            <person name="Guo Y."/>
        </authorList>
    </citation>
    <scope>NUCLEOTIDE SEQUENCE [LARGE SCALE GENOMIC DNA]</scope>
    <source>
        <strain evidence="2 3">S2-9</strain>
    </source>
</reference>
<feature type="transmembrane region" description="Helical" evidence="1">
    <location>
        <begin position="320"/>
        <end position="338"/>
    </location>
</feature>
<accession>A0ABT8PTF5</accession>
<evidence type="ECO:0000313" key="3">
    <source>
        <dbReference type="Proteomes" id="UP001174867"/>
    </source>
</evidence>
<dbReference type="RefSeq" id="WP_301698412.1">
    <property type="nucleotide sequence ID" value="NZ_JAUJYW010000003.1"/>
</dbReference>
<gene>
    <name evidence="2" type="primary">wzy</name>
    <name evidence="2" type="ORF">Q0A17_09300</name>
</gene>
<name>A0ABT8PTF5_9ENTR</name>
<keyword evidence="1" id="KW-1133">Transmembrane helix</keyword>